<dbReference type="AlphaFoldDB" id="A0A4S8MX01"/>
<feature type="transmembrane region" description="Helical" evidence="1">
    <location>
        <begin position="12"/>
        <end position="31"/>
    </location>
</feature>
<evidence type="ECO:0000313" key="3">
    <source>
        <dbReference type="Proteomes" id="UP000297245"/>
    </source>
</evidence>
<keyword evidence="1" id="KW-0812">Transmembrane</keyword>
<reference evidence="2 3" key="1">
    <citation type="journal article" date="2019" name="Nat. Ecol. Evol.">
        <title>Megaphylogeny resolves global patterns of mushroom evolution.</title>
        <authorList>
            <person name="Varga T."/>
            <person name="Krizsan K."/>
            <person name="Foldi C."/>
            <person name="Dima B."/>
            <person name="Sanchez-Garcia M."/>
            <person name="Sanchez-Ramirez S."/>
            <person name="Szollosi G.J."/>
            <person name="Szarkandi J.G."/>
            <person name="Papp V."/>
            <person name="Albert L."/>
            <person name="Andreopoulos W."/>
            <person name="Angelini C."/>
            <person name="Antonin V."/>
            <person name="Barry K.W."/>
            <person name="Bougher N.L."/>
            <person name="Buchanan P."/>
            <person name="Buyck B."/>
            <person name="Bense V."/>
            <person name="Catcheside P."/>
            <person name="Chovatia M."/>
            <person name="Cooper J."/>
            <person name="Damon W."/>
            <person name="Desjardin D."/>
            <person name="Finy P."/>
            <person name="Geml J."/>
            <person name="Haridas S."/>
            <person name="Hughes K."/>
            <person name="Justo A."/>
            <person name="Karasinski D."/>
            <person name="Kautmanova I."/>
            <person name="Kiss B."/>
            <person name="Kocsube S."/>
            <person name="Kotiranta H."/>
            <person name="LaButti K.M."/>
            <person name="Lechner B.E."/>
            <person name="Liimatainen K."/>
            <person name="Lipzen A."/>
            <person name="Lukacs Z."/>
            <person name="Mihaltcheva S."/>
            <person name="Morgado L.N."/>
            <person name="Niskanen T."/>
            <person name="Noordeloos M.E."/>
            <person name="Ohm R.A."/>
            <person name="Ortiz-Santana B."/>
            <person name="Ovrebo C."/>
            <person name="Racz N."/>
            <person name="Riley R."/>
            <person name="Savchenko A."/>
            <person name="Shiryaev A."/>
            <person name="Soop K."/>
            <person name="Spirin V."/>
            <person name="Szebenyi C."/>
            <person name="Tomsovsky M."/>
            <person name="Tulloss R.E."/>
            <person name="Uehling J."/>
            <person name="Grigoriev I.V."/>
            <person name="Vagvolgyi C."/>
            <person name="Papp T."/>
            <person name="Martin F.M."/>
            <person name="Miettinen O."/>
            <person name="Hibbett D.S."/>
            <person name="Nagy L.G."/>
        </authorList>
    </citation>
    <scope>NUCLEOTIDE SEQUENCE [LARGE SCALE GENOMIC DNA]</scope>
    <source>
        <strain evidence="2 3">CBS 962.96</strain>
    </source>
</reference>
<evidence type="ECO:0000313" key="2">
    <source>
        <dbReference type="EMBL" id="THV07903.1"/>
    </source>
</evidence>
<dbReference type="EMBL" id="ML179036">
    <property type="protein sequence ID" value="THV07903.1"/>
    <property type="molecule type" value="Genomic_DNA"/>
</dbReference>
<accession>A0A4S8MX01</accession>
<gene>
    <name evidence="2" type="ORF">K435DRAFT_772250</name>
</gene>
<keyword evidence="1" id="KW-1133">Transmembrane helix</keyword>
<sequence>MDDIRALVAVTFLHRLIFLTTPTTFLVHCIFKTRSREKVAGSASRIVGGSPQVRYFSGW</sequence>
<proteinExistence type="predicted"/>
<evidence type="ECO:0000256" key="1">
    <source>
        <dbReference type="SAM" id="Phobius"/>
    </source>
</evidence>
<protein>
    <submittedName>
        <fullName evidence="2">Uncharacterized protein</fullName>
    </submittedName>
</protein>
<keyword evidence="1" id="KW-0472">Membrane</keyword>
<organism evidence="2 3">
    <name type="scientific">Dendrothele bispora (strain CBS 962.96)</name>
    <dbReference type="NCBI Taxonomy" id="1314807"/>
    <lineage>
        <taxon>Eukaryota</taxon>
        <taxon>Fungi</taxon>
        <taxon>Dikarya</taxon>
        <taxon>Basidiomycota</taxon>
        <taxon>Agaricomycotina</taxon>
        <taxon>Agaricomycetes</taxon>
        <taxon>Agaricomycetidae</taxon>
        <taxon>Agaricales</taxon>
        <taxon>Agaricales incertae sedis</taxon>
        <taxon>Dendrothele</taxon>
    </lineage>
</organism>
<dbReference type="Proteomes" id="UP000297245">
    <property type="component" value="Unassembled WGS sequence"/>
</dbReference>
<name>A0A4S8MX01_DENBC</name>
<keyword evidence="3" id="KW-1185">Reference proteome</keyword>